<evidence type="ECO:0000259" key="1">
    <source>
        <dbReference type="Pfam" id="PF02839"/>
    </source>
</evidence>
<proteinExistence type="predicted"/>
<evidence type="ECO:0000313" key="2">
    <source>
        <dbReference type="EMBL" id="SVA78071.1"/>
    </source>
</evidence>
<protein>
    <recommendedName>
        <fullName evidence="1">Chitin-binding type-3 domain-containing protein</fullName>
    </recommendedName>
</protein>
<dbReference type="Pfam" id="PF02839">
    <property type="entry name" value="CBM_5_12"/>
    <property type="match status" value="1"/>
</dbReference>
<dbReference type="GO" id="GO:0030246">
    <property type="term" value="F:carbohydrate binding"/>
    <property type="evidence" value="ECO:0007669"/>
    <property type="project" value="InterPro"/>
</dbReference>
<dbReference type="Gene3D" id="2.10.10.20">
    <property type="entry name" value="Carbohydrate-binding module superfamily 5/12"/>
    <property type="match status" value="2"/>
</dbReference>
<dbReference type="GO" id="GO:0004553">
    <property type="term" value="F:hydrolase activity, hydrolyzing O-glycosyl compounds"/>
    <property type="evidence" value="ECO:0007669"/>
    <property type="project" value="InterPro"/>
</dbReference>
<dbReference type="GO" id="GO:0005975">
    <property type="term" value="P:carbohydrate metabolic process"/>
    <property type="evidence" value="ECO:0007669"/>
    <property type="project" value="InterPro"/>
</dbReference>
<feature type="domain" description="Chitin-binding type-3" evidence="1">
    <location>
        <begin position="17"/>
        <end position="47"/>
    </location>
</feature>
<reference evidence="2" key="1">
    <citation type="submission" date="2018-05" db="EMBL/GenBank/DDBJ databases">
        <authorList>
            <person name="Lanie J.A."/>
            <person name="Ng W.-L."/>
            <person name="Kazmierczak K.M."/>
            <person name="Andrzejewski T.M."/>
            <person name="Davidsen T.M."/>
            <person name="Wayne K.J."/>
            <person name="Tettelin H."/>
            <person name="Glass J.I."/>
            <person name="Rusch D."/>
            <person name="Podicherti R."/>
            <person name="Tsui H.-C.T."/>
            <person name="Winkler M.E."/>
        </authorList>
    </citation>
    <scope>NUCLEOTIDE SEQUENCE</scope>
</reference>
<dbReference type="InterPro" id="IPR036278">
    <property type="entry name" value="Sialidase_sf"/>
</dbReference>
<dbReference type="SUPFAM" id="SSF50939">
    <property type="entry name" value="Sialidases"/>
    <property type="match status" value="1"/>
</dbReference>
<sequence length="1380" mass="149848">MAEFNIARIRYTWKDSWTGATVYVKDDIVRVDGNTYLCMIGHTSDATTFTTDLNYSPKSRWLLHTEGYEWTGDWLANTRYVKNALLKYSGVVYRVLTEHVSGATSIVGDEAKLIAYAKTPNWRNEWLPLTVYRIDDVIRYNGYVYRCLAEHTSSTTLGGLEVDQAKWEIKWRGDTWRQDWNVNVRYKKDDIIKYGGIIYRAVTGHTSAATFVLGLEDDQASWEKVIDGIEWVGHWQGADDSSGTRYRVGDIVTYGPTLWRCKTAHTSVIDFSEGNFDIWMPGMGFESVWDQATKYQPGDIVQYGGYTYTSMTNNVNAPPSVTGVFYDGESLQGTYDWELLTTGFNMTGEWDLEISYRTGDVVRRYGWVYIAVRDNVAQEPDSLDPEGRSYYDPGSSTDPGGAPMYWQVVNCGNHYRAEWVDTAGTVYTLGDIVVHKSTAWVCKQRHESDDSTLVTPDLDVTNSYWDKIAQGSLTNVLQYKGDLRTHNGTNTERLAIGEPGAALKIIGDGPEWEGLGAIDKVYFVSPSGKDATGNGLSISAPFKTIKFCCQYILADEANRAPGTIYVSTGVYEEILPISIPKGMTLHGDGRRSVIVKPASGYEQQDMFWLRDTTGIRGLTMQGKLGSLGQKDVYGTQRPTGGSYIAFDPGSGASDETVWIKERSPYIKNISSFGGGVTGMRLDGSLHNGGLKTVLANDMTNFLDDGISVWISADARAELVSVFSYYCHIGYLCTDGGKIRGTNGNNSYGTFGSAAIGVLASETPITAKVHNQYYGATAPEVYNNADNIFAIGYTHAGQDYVNANYTISGSGLDVAVDNTFTEKRNTGISEIRLLDPGDSTASGGRGHLDGIRNSAQSGDTISIKISQSDVNDASHYAGRALETFTNVSAANASRPEATYSNVPATTNGRGYLPQQAFSITIDGTGAASSIVALDGSHSHRIGDTITVSNVNLGNVGGVPNLTFQVGTITPGMRVYIEEGKGRGQYALIDEYFPTTKTINVLRESDGKRGWDHIVPGWTIANVLDGTTTYRIEPRVTVTDPAYTTSVRNTGTTANYLSAGGGDNILVAFPDTSENALYSDLLGATWTQAATDSDWVNPTCVIKCKGKLKYFIALGTGAYANLSTVGTAWGSTSFPIASATYVDICEGPHDSTSHTVIALASDSNNAQISTTDGTTWTPSVITGGGTGFKWIAYGNGKWYVVKADGTAYFSINNGSTWAADNNVCPSTYNVTGFTYGNGRFVAACKPNGTFTSPFDPSTTMISDGTSTTSATFGLSSTFFFSFTDFSTTATTSVWYESDKSNVLDSDDWSIDYQQGLFVGVSTAGKIRTGDGGHVWIAQSDVAPMTAFIQTVRGFTTSEGPGWWLIDTAPGTDITHLKFGATP</sequence>
<dbReference type="InterPro" id="IPR011050">
    <property type="entry name" value="Pectin_lyase_fold/virulence"/>
</dbReference>
<feature type="non-terminal residue" evidence="2">
    <location>
        <position position="1380"/>
    </location>
</feature>
<dbReference type="Gene3D" id="2.10.10.90">
    <property type="match status" value="3"/>
</dbReference>
<dbReference type="GO" id="GO:0005576">
    <property type="term" value="C:extracellular region"/>
    <property type="evidence" value="ECO:0007669"/>
    <property type="project" value="InterPro"/>
</dbReference>
<accession>A0A381YN69</accession>
<dbReference type="SUPFAM" id="SSF51126">
    <property type="entry name" value="Pectin lyase-like"/>
    <property type="match status" value="1"/>
</dbReference>
<organism evidence="2">
    <name type="scientific">marine metagenome</name>
    <dbReference type="NCBI Taxonomy" id="408172"/>
    <lineage>
        <taxon>unclassified sequences</taxon>
        <taxon>metagenomes</taxon>
        <taxon>ecological metagenomes</taxon>
    </lineage>
</organism>
<dbReference type="InterPro" id="IPR003610">
    <property type="entry name" value="CBM5/12"/>
</dbReference>
<name>A0A381YN69_9ZZZZ</name>
<dbReference type="EMBL" id="UINC01018560">
    <property type="protein sequence ID" value="SVA78071.1"/>
    <property type="molecule type" value="Genomic_DNA"/>
</dbReference>
<gene>
    <name evidence="2" type="ORF">METZ01_LOCUS130925</name>
</gene>